<feature type="compositionally biased region" description="Basic residues" evidence="1">
    <location>
        <begin position="10"/>
        <end position="24"/>
    </location>
</feature>
<name>A0AAV5R4W4_PICKL</name>
<feature type="region of interest" description="Disordered" evidence="1">
    <location>
        <begin position="1"/>
        <end position="96"/>
    </location>
</feature>
<feature type="transmembrane region" description="Helical" evidence="2">
    <location>
        <begin position="290"/>
        <end position="311"/>
    </location>
</feature>
<dbReference type="AlphaFoldDB" id="A0AAV5R4W4"/>
<evidence type="ECO:0000256" key="2">
    <source>
        <dbReference type="SAM" id="Phobius"/>
    </source>
</evidence>
<dbReference type="Proteomes" id="UP001378960">
    <property type="component" value="Unassembled WGS sequence"/>
</dbReference>
<reference evidence="3 4" key="1">
    <citation type="journal article" date="2023" name="Elife">
        <title>Identification of key yeast species and microbe-microbe interactions impacting larval growth of Drosophila in the wild.</title>
        <authorList>
            <person name="Mure A."/>
            <person name="Sugiura Y."/>
            <person name="Maeda R."/>
            <person name="Honda K."/>
            <person name="Sakurai N."/>
            <person name="Takahashi Y."/>
            <person name="Watada M."/>
            <person name="Katoh T."/>
            <person name="Gotoh A."/>
            <person name="Gotoh Y."/>
            <person name="Taniguchi I."/>
            <person name="Nakamura K."/>
            <person name="Hayashi T."/>
            <person name="Katayama T."/>
            <person name="Uemura T."/>
            <person name="Hattori Y."/>
        </authorList>
    </citation>
    <scope>NUCLEOTIDE SEQUENCE [LARGE SCALE GENOMIC DNA]</scope>
    <source>
        <strain evidence="3 4">PK-24</strain>
    </source>
</reference>
<keyword evidence="2" id="KW-1133">Transmembrane helix</keyword>
<evidence type="ECO:0000313" key="4">
    <source>
        <dbReference type="Proteomes" id="UP001378960"/>
    </source>
</evidence>
<accession>A0AAV5R4W4</accession>
<sequence length="358" mass="39654">MTMISNLREKTRKLTKSDKHKTKSKSSLNLNSNSNSNSSSSSSSLASSKRSFSSSSVNSSRSNSNSNLIHSSNNSIHSTTAINTPINNNKSVIDNKENIPIDTPINTSIPNSKDTFDTKISSTPLTTNETTKTILSTLTTATLVSLEDYSPITNNQSSDINSDNIIKTPVILDIPNFHSKDFIINDMTNSKSKAKKIISNEKESINETADKIADKINDKINETINDDSSKEEKIDDIKSIITNYLASIKSNTYSIIDNSILLIKSNIAKSIDFTNYYLNSFITKSKENPLITYNSIYLITLSTLSGFAFYYHKYYLATQNCTNCHDNIKPIHILASIGLGASVMSIGNYLYIKKKDEK</sequence>
<feature type="compositionally biased region" description="Polar residues" evidence="1">
    <location>
        <begin position="79"/>
        <end position="92"/>
    </location>
</feature>
<keyword evidence="2" id="KW-0472">Membrane</keyword>
<organism evidence="3 4">
    <name type="scientific">Pichia kluyveri</name>
    <name type="common">Yeast</name>
    <dbReference type="NCBI Taxonomy" id="36015"/>
    <lineage>
        <taxon>Eukaryota</taxon>
        <taxon>Fungi</taxon>
        <taxon>Dikarya</taxon>
        <taxon>Ascomycota</taxon>
        <taxon>Saccharomycotina</taxon>
        <taxon>Pichiomycetes</taxon>
        <taxon>Pichiales</taxon>
        <taxon>Pichiaceae</taxon>
        <taxon>Pichia</taxon>
    </lineage>
</organism>
<keyword evidence="2" id="KW-0812">Transmembrane</keyword>
<feature type="compositionally biased region" description="Low complexity" evidence="1">
    <location>
        <begin position="25"/>
        <end position="78"/>
    </location>
</feature>
<comment type="caution">
    <text evidence="3">The sequence shown here is derived from an EMBL/GenBank/DDBJ whole genome shotgun (WGS) entry which is preliminary data.</text>
</comment>
<proteinExistence type="predicted"/>
<evidence type="ECO:0000313" key="3">
    <source>
        <dbReference type="EMBL" id="GMM46337.1"/>
    </source>
</evidence>
<evidence type="ECO:0000256" key="1">
    <source>
        <dbReference type="SAM" id="MobiDB-lite"/>
    </source>
</evidence>
<protein>
    <submittedName>
        <fullName evidence="3">Uncharacterized protein</fullName>
    </submittedName>
</protein>
<feature type="transmembrane region" description="Helical" evidence="2">
    <location>
        <begin position="331"/>
        <end position="352"/>
    </location>
</feature>
<keyword evidence="4" id="KW-1185">Reference proteome</keyword>
<gene>
    <name evidence="3" type="ORF">DAPK24_029120</name>
</gene>
<dbReference type="EMBL" id="BTGB01000003">
    <property type="protein sequence ID" value="GMM46337.1"/>
    <property type="molecule type" value="Genomic_DNA"/>
</dbReference>